<accession>A0A2P6FGT8</accession>
<keyword evidence="3" id="KW-0863">Zinc-finger</keyword>
<evidence type="ECO:0000256" key="2">
    <source>
        <dbReference type="ARBA" id="ARBA00022723"/>
    </source>
</evidence>
<evidence type="ECO:0000313" key="7">
    <source>
        <dbReference type="Proteomes" id="UP000091956"/>
    </source>
</evidence>
<dbReference type="GO" id="GO:0008270">
    <property type="term" value="F:zinc ion binding"/>
    <property type="evidence" value="ECO:0007669"/>
    <property type="project" value="UniProtKB-KW"/>
</dbReference>
<keyword evidence="4" id="KW-0862">Zinc</keyword>
<dbReference type="PANTHER" id="PTHR46481:SF10">
    <property type="entry name" value="ZINC FINGER BED DOMAIN-CONTAINING PROTEIN 39"/>
    <property type="match status" value="1"/>
</dbReference>
<dbReference type="GeneID" id="84234308"/>
<reference evidence="6 7" key="1">
    <citation type="submission" date="2016-03" db="EMBL/GenBank/DDBJ databases">
        <title>Comparative genomics of Pseudogymnoascus destructans, the fungus causing white-nose syndrome of bats.</title>
        <authorList>
            <person name="Palmer J.M."/>
            <person name="Drees K.P."/>
            <person name="Foster J.T."/>
            <person name="Lindner D.L."/>
        </authorList>
    </citation>
    <scope>NUCLEOTIDE SEQUENCE [LARGE SCALE GENOMIC DNA]</scope>
    <source>
        <strain evidence="6 7">UAMH 10579</strain>
    </source>
</reference>
<sequence>MGIQVVSLSLDMPVRWNSTYHMLENALKLEQPINALCASQTMDLSMRDIIITSIEWQVLHGLKAFFKIFVKPAEQVQADNYPTLNVCIPHYLRLLNKLKAMEIAPSTIAAISTACKASYSKLDTYYNLITNQGSSHSSIATIYDPRFNLSIYEFYMLNSADAIKRDRARAQFAACFNRYKDRENDIQVAAIEATIAAETEQITTPRELDSDDEMYQHHRPLIEEVEWRRWLKESGVDRHTNILKYWQAKQF</sequence>
<dbReference type="RefSeq" id="XP_059320192.1">
    <property type="nucleotide sequence ID" value="XM_059464209.1"/>
</dbReference>
<evidence type="ECO:0000256" key="5">
    <source>
        <dbReference type="ARBA" id="ARBA00023242"/>
    </source>
</evidence>
<dbReference type="PANTHER" id="PTHR46481">
    <property type="entry name" value="ZINC FINGER BED DOMAIN-CONTAINING PROTEIN 4"/>
    <property type="match status" value="1"/>
</dbReference>
<dbReference type="Proteomes" id="UP000091956">
    <property type="component" value="Unassembled WGS sequence"/>
</dbReference>
<evidence type="ECO:0000256" key="3">
    <source>
        <dbReference type="ARBA" id="ARBA00022771"/>
    </source>
</evidence>
<evidence type="ECO:0000256" key="4">
    <source>
        <dbReference type="ARBA" id="ARBA00022833"/>
    </source>
</evidence>
<name>A0A2P6FGT8_9PEZI</name>
<gene>
    <name evidence="6" type="ORF">VE01_10757</name>
</gene>
<comment type="subcellular location">
    <subcellularLocation>
        <location evidence="1">Nucleus</location>
    </subcellularLocation>
</comment>
<keyword evidence="7" id="KW-1185">Reference proteome</keyword>
<dbReference type="EMBL" id="KV460214">
    <property type="protein sequence ID" value="PQM43861.1"/>
    <property type="molecule type" value="Genomic_DNA"/>
</dbReference>
<organism evidence="6 7">
    <name type="scientific">Pseudogymnoascus verrucosus</name>
    <dbReference type="NCBI Taxonomy" id="342668"/>
    <lineage>
        <taxon>Eukaryota</taxon>
        <taxon>Fungi</taxon>
        <taxon>Dikarya</taxon>
        <taxon>Ascomycota</taxon>
        <taxon>Pezizomycotina</taxon>
        <taxon>Leotiomycetes</taxon>
        <taxon>Thelebolales</taxon>
        <taxon>Thelebolaceae</taxon>
        <taxon>Pseudogymnoascus</taxon>
    </lineage>
</organism>
<protein>
    <recommendedName>
        <fullName evidence="8">HAT C-terminal dimerisation domain-containing protein</fullName>
    </recommendedName>
</protein>
<dbReference type="InterPro" id="IPR052035">
    <property type="entry name" value="ZnF_BED_domain_contain"/>
</dbReference>
<dbReference type="InterPro" id="IPR012337">
    <property type="entry name" value="RNaseH-like_sf"/>
</dbReference>
<evidence type="ECO:0008006" key="8">
    <source>
        <dbReference type="Google" id="ProtNLM"/>
    </source>
</evidence>
<keyword evidence="2" id="KW-0479">Metal-binding</keyword>
<reference evidence="7" key="2">
    <citation type="journal article" date="2018" name="Nat. Commun.">
        <title>Extreme sensitivity to ultraviolet light in the fungal pathogen causing white-nose syndrome of bats.</title>
        <authorList>
            <person name="Palmer J.M."/>
            <person name="Drees K.P."/>
            <person name="Foster J.T."/>
            <person name="Lindner D.L."/>
        </authorList>
    </citation>
    <scope>NUCLEOTIDE SEQUENCE [LARGE SCALE GENOMIC DNA]</scope>
    <source>
        <strain evidence="7">UAMH 10579</strain>
    </source>
</reference>
<dbReference type="GO" id="GO:0005634">
    <property type="term" value="C:nucleus"/>
    <property type="evidence" value="ECO:0007669"/>
    <property type="project" value="UniProtKB-SubCell"/>
</dbReference>
<dbReference type="AlphaFoldDB" id="A0A2P6FGT8"/>
<proteinExistence type="predicted"/>
<evidence type="ECO:0000256" key="1">
    <source>
        <dbReference type="ARBA" id="ARBA00004123"/>
    </source>
</evidence>
<dbReference type="SUPFAM" id="SSF53098">
    <property type="entry name" value="Ribonuclease H-like"/>
    <property type="match status" value="1"/>
</dbReference>
<keyword evidence="5" id="KW-0539">Nucleus</keyword>
<evidence type="ECO:0000313" key="6">
    <source>
        <dbReference type="EMBL" id="PQM43861.1"/>
    </source>
</evidence>